<dbReference type="KEGG" id="sjp:SJA_C1-34990"/>
<name>D4Z6V1_SPHIU</name>
<dbReference type="AlphaFoldDB" id="D4Z6V1"/>
<dbReference type="HOGENOM" id="CLU_2847575_0_0_5"/>
<dbReference type="EMBL" id="AP010803">
    <property type="protein sequence ID" value="BAI98333.1"/>
    <property type="molecule type" value="Genomic_DNA"/>
</dbReference>
<proteinExistence type="predicted"/>
<gene>
    <name evidence="1" type="ordered locus">SJA_C1-34990</name>
</gene>
<organism evidence="1 2">
    <name type="scientific">Sphingobium indicum (strain DSM 16413 / CCM 7287 / MTCC 6362 / UT26 / NBRC 101211 / UT26S)</name>
    <name type="common">Sphingobium japonicum</name>
    <dbReference type="NCBI Taxonomy" id="452662"/>
    <lineage>
        <taxon>Bacteria</taxon>
        <taxon>Pseudomonadati</taxon>
        <taxon>Pseudomonadota</taxon>
        <taxon>Alphaproteobacteria</taxon>
        <taxon>Sphingomonadales</taxon>
        <taxon>Sphingomonadaceae</taxon>
        <taxon>Sphingobium</taxon>
    </lineage>
</organism>
<evidence type="ECO:0000313" key="2">
    <source>
        <dbReference type="Proteomes" id="UP000007753"/>
    </source>
</evidence>
<protein>
    <submittedName>
        <fullName evidence="1">Uncharacterized protein</fullName>
    </submittedName>
</protein>
<evidence type="ECO:0000313" key="1">
    <source>
        <dbReference type="EMBL" id="BAI98333.1"/>
    </source>
</evidence>
<accession>D4Z6V1</accession>
<sequence length="65" mass="6770">MAGGGGALPAWPLKTAARVAAAAMPCRAAPPPILAGPDSGNIAWRMMRDRAVPYAQWSLKVALRD</sequence>
<reference evidence="1 2" key="1">
    <citation type="journal article" date="2010" name="J. Bacteriol.">
        <title>Complete genome sequence of the representative gamma-hexachlorocyclohexane-degrading bacterium Sphingobium japonicum UT26.</title>
        <authorList>
            <person name="Nagata Y."/>
            <person name="Ohtsubo Y."/>
            <person name="Endo R."/>
            <person name="Ichikawa N."/>
            <person name="Ankai A."/>
            <person name="Oguchi A."/>
            <person name="Fukui S."/>
            <person name="Fujita N."/>
            <person name="Tsuda M."/>
        </authorList>
    </citation>
    <scope>NUCLEOTIDE SEQUENCE [LARGE SCALE GENOMIC DNA]</scope>
    <source>
        <strain evidence="2">DSM 16413 / CCM 7287 / MTCC 6362 / UT26 / NBRC 101211 / UT26S</strain>
    </source>
</reference>
<keyword evidence="2" id="KW-1185">Reference proteome</keyword>
<dbReference type="STRING" id="452662.SJA_C1-34990"/>
<dbReference type="Proteomes" id="UP000007753">
    <property type="component" value="Chromosome 1"/>
</dbReference>